<keyword evidence="3" id="KW-1185">Reference proteome</keyword>
<reference evidence="2" key="1">
    <citation type="submission" date="2021-01" db="EMBL/GenBank/DDBJ databases">
        <title>Adiantum capillus-veneris genome.</title>
        <authorList>
            <person name="Fang Y."/>
            <person name="Liao Q."/>
        </authorList>
    </citation>
    <scope>NUCLEOTIDE SEQUENCE</scope>
    <source>
        <strain evidence="2">H3</strain>
        <tissue evidence="2">Leaf</tissue>
    </source>
</reference>
<dbReference type="OrthoDB" id="1990704at2759"/>
<dbReference type="Proteomes" id="UP000886520">
    <property type="component" value="Chromosome 7"/>
</dbReference>
<dbReference type="AlphaFoldDB" id="A0A9D4V1J6"/>
<dbReference type="EMBL" id="JABFUD020000007">
    <property type="protein sequence ID" value="KAI5077627.1"/>
    <property type="molecule type" value="Genomic_DNA"/>
</dbReference>
<organism evidence="2 3">
    <name type="scientific">Adiantum capillus-veneris</name>
    <name type="common">Maidenhair fern</name>
    <dbReference type="NCBI Taxonomy" id="13818"/>
    <lineage>
        <taxon>Eukaryota</taxon>
        <taxon>Viridiplantae</taxon>
        <taxon>Streptophyta</taxon>
        <taxon>Embryophyta</taxon>
        <taxon>Tracheophyta</taxon>
        <taxon>Polypodiopsida</taxon>
        <taxon>Polypodiidae</taxon>
        <taxon>Polypodiales</taxon>
        <taxon>Pteridineae</taxon>
        <taxon>Pteridaceae</taxon>
        <taxon>Vittarioideae</taxon>
        <taxon>Adiantum</taxon>
    </lineage>
</organism>
<comment type="caution">
    <text evidence="2">The sequence shown here is derived from an EMBL/GenBank/DDBJ whole genome shotgun (WGS) entry which is preliminary data.</text>
</comment>
<feature type="region of interest" description="Disordered" evidence="1">
    <location>
        <begin position="339"/>
        <end position="367"/>
    </location>
</feature>
<name>A0A9D4V1J6_ADICA</name>
<accession>A0A9D4V1J6</accession>
<evidence type="ECO:0000313" key="3">
    <source>
        <dbReference type="Proteomes" id="UP000886520"/>
    </source>
</evidence>
<protein>
    <submittedName>
        <fullName evidence="2">Uncharacterized protein</fullName>
    </submittedName>
</protein>
<evidence type="ECO:0000256" key="1">
    <source>
        <dbReference type="SAM" id="MobiDB-lite"/>
    </source>
</evidence>
<sequence>MVEELETQEEEILSMDMGQGSLHEIDETLAPEENGLQIVPWEIRDEIDSICKDPTKVPEIALLSSLKRMNFMNTHALDQNLIAAVRKKYAKGSEPWYPLTRCYLGRLVYDIQMTKEKEKRISNVKHDRIGKLLNIVDPNLGTDWLARVLSLKWGNDSWATLEKLNLIALQDAPVQNKIHWISLLEADKITRGAYGLKKGDHVFRIEGFLARVFERAFQIVSDLMDVPGVVPLPHDSTLTFYFEEIKFEARPFLFPIEVSLGAKTKDVEKQVLKKVDTLRMAAQRLSFRFLMFLVSKNVLPAMPFLARQWTQMATQDTCMYPSNSGWLLIMVSTAGKAIGKRSREDPSTSLDIDDEGDMPSRVNPFDD</sequence>
<evidence type="ECO:0000313" key="2">
    <source>
        <dbReference type="EMBL" id="KAI5077627.1"/>
    </source>
</evidence>
<proteinExistence type="predicted"/>
<gene>
    <name evidence="2" type="ORF">GOP47_0007451</name>
</gene>